<dbReference type="Gene3D" id="2.30.110.10">
    <property type="entry name" value="Electron Transport, Fmn-binding Protein, Chain A"/>
    <property type="match status" value="1"/>
</dbReference>
<accession>A0A928Q432</accession>
<dbReference type="SUPFAM" id="SSF50475">
    <property type="entry name" value="FMN-binding split barrel"/>
    <property type="match status" value="1"/>
</dbReference>
<evidence type="ECO:0000313" key="2">
    <source>
        <dbReference type="Proteomes" id="UP000754750"/>
    </source>
</evidence>
<evidence type="ECO:0000313" key="1">
    <source>
        <dbReference type="EMBL" id="MBE6832352.1"/>
    </source>
</evidence>
<gene>
    <name evidence="1" type="ORF">E7512_02000</name>
</gene>
<dbReference type="RefSeq" id="WP_027103991.1">
    <property type="nucleotide sequence ID" value="NZ_JBKWRC010000001.1"/>
</dbReference>
<dbReference type="PANTHER" id="PTHR34071">
    <property type="entry name" value="5-NITROIMIDAZOLE ANTIBIOTICS RESISTANCE PROTEIN, NIMA-FAMILY-RELATED PROTEIN-RELATED"/>
    <property type="match status" value="1"/>
</dbReference>
<protein>
    <submittedName>
        <fullName evidence="1">Pyridoxamine 5'-phosphate oxidase family protein</fullName>
    </submittedName>
</protein>
<organism evidence="1 2">
    <name type="scientific">Faecalispora sporosphaeroides</name>
    <dbReference type="NCBI Taxonomy" id="1549"/>
    <lineage>
        <taxon>Bacteria</taxon>
        <taxon>Bacillati</taxon>
        <taxon>Bacillota</taxon>
        <taxon>Clostridia</taxon>
        <taxon>Eubacteriales</taxon>
        <taxon>Oscillospiraceae</taxon>
        <taxon>Faecalispora</taxon>
    </lineage>
</organism>
<proteinExistence type="predicted"/>
<dbReference type="AlphaFoldDB" id="A0A928Q432"/>
<dbReference type="InterPro" id="IPR024747">
    <property type="entry name" value="Pyridox_Oxase-rel"/>
</dbReference>
<comment type="caution">
    <text evidence="1">The sequence shown here is derived from an EMBL/GenBank/DDBJ whole genome shotgun (WGS) entry which is preliminary data.</text>
</comment>
<dbReference type="Pfam" id="PF12900">
    <property type="entry name" value="Pyridox_ox_2"/>
    <property type="match status" value="1"/>
</dbReference>
<sequence>MRPSRRMSQEDAVQLLREGTYGVLSIATSQGEPYGVPLNYYYLPEEQAIFFHCFVKGRKIDTIKENNRVSFVVIGRETIMPERFVTHYDSVMVEGRAEIITDPEEKTKRLLQLCDTLAPGVLERREEVIRRQLPAVSIIKIHVEKISGKRNRDD</sequence>
<dbReference type="PANTHER" id="PTHR34071:SF2">
    <property type="entry name" value="FLAVIN-NUCLEOTIDE-BINDING PROTEIN"/>
    <property type="match status" value="1"/>
</dbReference>
<dbReference type="Proteomes" id="UP000754750">
    <property type="component" value="Unassembled WGS sequence"/>
</dbReference>
<reference evidence="1" key="1">
    <citation type="submission" date="2019-04" db="EMBL/GenBank/DDBJ databases">
        <title>Evolution of Biomass-Degrading Anaerobic Consortia Revealed by Metagenomics.</title>
        <authorList>
            <person name="Peng X."/>
        </authorList>
    </citation>
    <scope>NUCLEOTIDE SEQUENCE</scope>
    <source>
        <strain evidence="1">SIG551</strain>
    </source>
</reference>
<dbReference type="InterPro" id="IPR012349">
    <property type="entry name" value="Split_barrel_FMN-bd"/>
</dbReference>
<name>A0A928Q432_9FIRM</name>
<dbReference type="EMBL" id="SVNY01000001">
    <property type="protein sequence ID" value="MBE6832352.1"/>
    <property type="molecule type" value="Genomic_DNA"/>
</dbReference>